<comment type="caution">
    <text evidence="7">The sequence shown here is derived from an EMBL/GenBank/DDBJ whole genome shotgun (WGS) entry which is preliminary data.</text>
</comment>
<feature type="transmembrane region" description="Helical" evidence="6">
    <location>
        <begin position="161"/>
        <end position="182"/>
    </location>
</feature>
<keyword evidence="4 6" id="KW-1133">Transmembrane helix</keyword>
<dbReference type="Proteomes" id="UP000823902">
    <property type="component" value="Unassembled WGS sequence"/>
</dbReference>
<evidence type="ECO:0000256" key="1">
    <source>
        <dbReference type="ARBA" id="ARBA00004651"/>
    </source>
</evidence>
<keyword evidence="2" id="KW-1003">Cell membrane</keyword>
<dbReference type="GO" id="GO:0022857">
    <property type="term" value="F:transmembrane transporter activity"/>
    <property type="evidence" value="ECO:0007669"/>
    <property type="project" value="InterPro"/>
</dbReference>
<evidence type="ECO:0000256" key="4">
    <source>
        <dbReference type="ARBA" id="ARBA00022989"/>
    </source>
</evidence>
<gene>
    <name evidence="7" type="ORF">H9697_09745</name>
</gene>
<name>A0A9D2Q959_9FIRM</name>
<reference evidence="7" key="1">
    <citation type="journal article" date="2021" name="PeerJ">
        <title>Extensive microbial diversity within the chicken gut microbiome revealed by metagenomics and culture.</title>
        <authorList>
            <person name="Gilroy R."/>
            <person name="Ravi A."/>
            <person name="Getino M."/>
            <person name="Pursley I."/>
            <person name="Horton D.L."/>
            <person name="Alikhan N.F."/>
            <person name="Baker D."/>
            <person name="Gharbi K."/>
            <person name="Hall N."/>
            <person name="Watson M."/>
            <person name="Adriaenssens E.M."/>
            <person name="Foster-Nyarko E."/>
            <person name="Jarju S."/>
            <person name="Secka A."/>
            <person name="Antonio M."/>
            <person name="Oren A."/>
            <person name="Chaudhuri R.R."/>
            <person name="La Ragione R."/>
            <person name="Hildebrand F."/>
            <person name="Pallen M.J."/>
        </authorList>
    </citation>
    <scope>NUCLEOTIDE SEQUENCE</scope>
    <source>
        <strain evidence="7">CHK196-7946</strain>
    </source>
</reference>
<organism evidence="7 8">
    <name type="scientific">Candidatus Mediterraneibacter faecavium</name>
    <dbReference type="NCBI Taxonomy" id="2838668"/>
    <lineage>
        <taxon>Bacteria</taxon>
        <taxon>Bacillati</taxon>
        <taxon>Bacillota</taxon>
        <taxon>Clostridia</taxon>
        <taxon>Lachnospirales</taxon>
        <taxon>Lachnospiraceae</taxon>
        <taxon>Mediterraneibacter</taxon>
    </lineage>
</organism>
<keyword evidence="3 6" id="KW-0812">Transmembrane</keyword>
<accession>A0A9D2Q959</accession>
<feature type="transmembrane region" description="Helical" evidence="6">
    <location>
        <begin position="69"/>
        <end position="95"/>
    </location>
</feature>
<dbReference type="Pfam" id="PF02653">
    <property type="entry name" value="BPD_transp_2"/>
    <property type="match status" value="1"/>
</dbReference>
<proteinExistence type="predicted"/>
<evidence type="ECO:0000256" key="5">
    <source>
        <dbReference type="ARBA" id="ARBA00023136"/>
    </source>
</evidence>
<reference evidence="7" key="2">
    <citation type="submission" date="2021-04" db="EMBL/GenBank/DDBJ databases">
        <authorList>
            <person name="Gilroy R."/>
        </authorList>
    </citation>
    <scope>NUCLEOTIDE SEQUENCE</scope>
    <source>
        <strain evidence="7">CHK196-7946</strain>
    </source>
</reference>
<dbReference type="CDD" id="cd06580">
    <property type="entry name" value="TM_PBP1_transp_TpRbsC_like"/>
    <property type="match status" value="1"/>
</dbReference>
<dbReference type="AlphaFoldDB" id="A0A9D2Q959"/>
<dbReference type="GO" id="GO:0005886">
    <property type="term" value="C:plasma membrane"/>
    <property type="evidence" value="ECO:0007669"/>
    <property type="project" value="UniProtKB-SubCell"/>
</dbReference>
<evidence type="ECO:0000256" key="2">
    <source>
        <dbReference type="ARBA" id="ARBA00022475"/>
    </source>
</evidence>
<evidence type="ECO:0000313" key="7">
    <source>
        <dbReference type="EMBL" id="HJC75209.1"/>
    </source>
</evidence>
<sequence>MLNTLNGLFIAAVLAGTPLLLGALGEILTEKSGNLNLGVEGMMFMGAITGLAGSYYYEQAVIAGGGNPSGILSAAIALATSFLAGAGGALIYSFLTITLRANQNVTGLTLTIFGTGFGNFFGEYIGQQAGGYVAVTDVTKKAFSGLNIPLLSDIPVLGPLFFQYNWLVYFAVIVAVIMAWFFSKSRVGLNLRAVGEDPATADAAGINITLYKYLATVIGGGICGIGGMYMSMVTTSGVWVHDCVSGYGWLAVALVIFATWSPARGMIVALIFGGLTIMRMYINIPGLPAQIYDMVPYVATILVLVITSMRQSKEHAQPKSCGLNYFREER</sequence>
<comment type="subcellular location">
    <subcellularLocation>
        <location evidence="1">Cell membrane</location>
        <topology evidence="1">Multi-pass membrane protein</topology>
    </subcellularLocation>
</comment>
<dbReference type="PANTHER" id="PTHR43370">
    <property type="entry name" value="SUGAR ABC TRANSPORTER INTEGRAL MEMBRANE PROTEIN-RELATED"/>
    <property type="match status" value="1"/>
</dbReference>
<feature type="transmembrane region" description="Helical" evidence="6">
    <location>
        <begin position="35"/>
        <end position="57"/>
    </location>
</feature>
<evidence type="ECO:0000256" key="6">
    <source>
        <dbReference type="SAM" id="Phobius"/>
    </source>
</evidence>
<feature type="transmembrane region" description="Helical" evidence="6">
    <location>
        <begin position="213"/>
        <end position="232"/>
    </location>
</feature>
<evidence type="ECO:0000256" key="3">
    <source>
        <dbReference type="ARBA" id="ARBA00022692"/>
    </source>
</evidence>
<dbReference type="InterPro" id="IPR001851">
    <property type="entry name" value="ABC_transp_permease"/>
</dbReference>
<keyword evidence="5 6" id="KW-0472">Membrane</keyword>
<dbReference type="PANTHER" id="PTHR43370:SF2">
    <property type="entry name" value="ABC TRANSPORTER PERMEASE PROTEIN"/>
    <property type="match status" value="1"/>
</dbReference>
<evidence type="ECO:0000313" key="8">
    <source>
        <dbReference type="Proteomes" id="UP000823902"/>
    </source>
</evidence>
<dbReference type="EMBL" id="DWVY01000049">
    <property type="protein sequence ID" value="HJC75209.1"/>
    <property type="molecule type" value="Genomic_DNA"/>
</dbReference>
<protein>
    <submittedName>
        <fullName evidence="7">ABC transporter permease</fullName>
    </submittedName>
</protein>